<dbReference type="SUPFAM" id="SSF55073">
    <property type="entry name" value="Nucleotide cyclase"/>
    <property type="match status" value="2"/>
</dbReference>
<keyword evidence="5" id="KW-1185">Reference proteome</keyword>
<dbReference type="AlphaFoldDB" id="A0A7X2NQG0"/>
<evidence type="ECO:0000259" key="2">
    <source>
        <dbReference type="PROSITE" id="PS50883"/>
    </source>
</evidence>
<feature type="transmembrane region" description="Helical" evidence="1">
    <location>
        <begin position="142"/>
        <end position="158"/>
    </location>
</feature>
<dbReference type="Gene3D" id="3.20.20.450">
    <property type="entry name" value="EAL domain"/>
    <property type="match status" value="1"/>
</dbReference>
<dbReference type="PANTHER" id="PTHR33121">
    <property type="entry name" value="CYCLIC DI-GMP PHOSPHODIESTERASE PDEF"/>
    <property type="match status" value="1"/>
</dbReference>
<feature type="transmembrane region" description="Helical" evidence="1">
    <location>
        <begin position="118"/>
        <end position="135"/>
    </location>
</feature>
<dbReference type="InterPro" id="IPR050706">
    <property type="entry name" value="Cyclic-di-GMP_PDE-like"/>
</dbReference>
<dbReference type="Pfam" id="PF00563">
    <property type="entry name" value="EAL"/>
    <property type="match status" value="1"/>
</dbReference>
<feature type="domain" description="EAL" evidence="2">
    <location>
        <begin position="775"/>
        <end position="1035"/>
    </location>
</feature>
<evidence type="ECO:0000313" key="5">
    <source>
        <dbReference type="Proteomes" id="UP000461880"/>
    </source>
</evidence>
<dbReference type="Proteomes" id="UP000461880">
    <property type="component" value="Unassembled WGS sequence"/>
</dbReference>
<dbReference type="SMART" id="SM00052">
    <property type="entry name" value="EAL"/>
    <property type="match status" value="1"/>
</dbReference>
<gene>
    <name evidence="4" type="ORF">FYJ51_02050</name>
</gene>
<dbReference type="SUPFAM" id="SSF141868">
    <property type="entry name" value="EAL domain-like"/>
    <property type="match status" value="1"/>
</dbReference>
<dbReference type="NCBIfam" id="TIGR00254">
    <property type="entry name" value="GGDEF"/>
    <property type="match status" value="2"/>
</dbReference>
<evidence type="ECO:0000259" key="3">
    <source>
        <dbReference type="PROSITE" id="PS50887"/>
    </source>
</evidence>
<dbReference type="InterPro" id="IPR000160">
    <property type="entry name" value="GGDEF_dom"/>
</dbReference>
<accession>A0A7X2NQG0</accession>
<dbReference type="CDD" id="cd01949">
    <property type="entry name" value="GGDEF"/>
    <property type="match status" value="1"/>
</dbReference>
<dbReference type="InterPro" id="IPR029787">
    <property type="entry name" value="Nucleotide_cyclase"/>
</dbReference>
<keyword evidence="1" id="KW-0812">Transmembrane</keyword>
<name>A0A7X2NQG0_9FIRM</name>
<dbReference type="Pfam" id="PF00990">
    <property type="entry name" value="GGDEF"/>
    <property type="match status" value="2"/>
</dbReference>
<dbReference type="CDD" id="cd01948">
    <property type="entry name" value="EAL"/>
    <property type="match status" value="1"/>
</dbReference>
<dbReference type="InterPro" id="IPR001633">
    <property type="entry name" value="EAL_dom"/>
</dbReference>
<dbReference type="PROSITE" id="PS50883">
    <property type="entry name" value="EAL"/>
    <property type="match status" value="1"/>
</dbReference>
<evidence type="ECO:0000256" key="1">
    <source>
        <dbReference type="SAM" id="Phobius"/>
    </source>
</evidence>
<organism evidence="4 5">
    <name type="scientific">Stecheria intestinalis</name>
    <dbReference type="NCBI Taxonomy" id="2606630"/>
    <lineage>
        <taxon>Bacteria</taxon>
        <taxon>Bacillati</taxon>
        <taxon>Bacillota</taxon>
        <taxon>Erysipelotrichia</taxon>
        <taxon>Erysipelotrichales</taxon>
        <taxon>Erysipelotrichaceae</taxon>
        <taxon>Stecheria</taxon>
    </lineage>
</organism>
<protein>
    <submittedName>
        <fullName evidence="4">EAL domain-containing protein</fullName>
    </submittedName>
</protein>
<proteinExistence type="predicted"/>
<dbReference type="Gene3D" id="3.30.70.270">
    <property type="match status" value="2"/>
</dbReference>
<dbReference type="SMART" id="SM00267">
    <property type="entry name" value="GGDEF"/>
    <property type="match status" value="2"/>
</dbReference>
<keyword evidence="1" id="KW-1133">Transmembrane helix</keyword>
<dbReference type="RefSeq" id="WP_154502651.1">
    <property type="nucleotide sequence ID" value="NZ_VUMN01000002.1"/>
</dbReference>
<dbReference type="Gene3D" id="3.30.450.20">
    <property type="entry name" value="PAS domain"/>
    <property type="match status" value="1"/>
</dbReference>
<feature type="transmembrane region" description="Helical" evidence="1">
    <location>
        <begin position="35"/>
        <end position="54"/>
    </location>
</feature>
<dbReference type="InterPro" id="IPR035919">
    <property type="entry name" value="EAL_sf"/>
</dbReference>
<evidence type="ECO:0000313" key="4">
    <source>
        <dbReference type="EMBL" id="MSS57689.1"/>
    </source>
</evidence>
<dbReference type="GO" id="GO:0071111">
    <property type="term" value="F:cyclic-guanylate-specific phosphodiesterase activity"/>
    <property type="evidence" value="ECO:0007669"/>
    <property type="project" value="InterPro"/>
</dbReference>
<dbReference type="EMBL" id="VUMN01000002">
    <property type="protein sequence ID" value="MSS57689.1"/>
    <property type="molecule type" value="Genomic_DNA"/>
</dbReference>
<keyword evidence="1" id="KW-0472">Membrane</keyword>
<feature type="domain" description="GGDEF" evidence="3">
    <location>
        <begin position="230"/>
        <end position="358"/>
    </location>
</feature>
<feature type="transmembrane region" description="Helical" evidence="1">
    <location>
        <begin position="60"/>
        <end position="81"/>
    </location>
</feature>
<reference evidence="4 5" key="1">
    <citation type="submission" date="2019-08" db="EMBL/GenBank/DDBJ databases">
        <title>In-depth cultivation of the pig gut microbiome towards novel bacterial diversity and tailored functional studies.</title>
        <authorList>
            <person name="Wylensek D."/>
            <person name="Hitch T.C.A."/>
            <person name="Clavel T."/>
        </authorList>
    </citation>
    <scope>NUCLEOTIDE SEQUENCE [LARGE SCALE GENOMIC DNA]</scope>
    <source>
        <strain evidence="4 5">Oil+RF-744-GAM-WT-6</strain>
    </source>
</reference>
<feature type="domain" description="GGDEF" evidence="3">
    <location>
        <begin position="635"/>
        <end position="766"/>
    </location>
</feature>
<sequence>MKSVSRRKGSAISALSEEEINRIEPDVIRENQESLILVSSGAAIVYAVLLIFAFTTPAFYGSGTLSGIMMILMISLFLYLRIRKPEQPKTIQFLCYFLILALCGSAIIRGTYLSKSSTAGSFFGVLLGIPMFFINRPQKFRWLICTVTAVFLIMAIRFDSAEYAVIDGFSAIVFGMLSIVLNDRMNHMKIQGLLYQKELSDVSQRDVLTGLKNRNCYDQSYFRYADQCQNQLACIYLDANGLHELNDTKGHEAGDEMLITVGGAMRDVFGDADTYRIGGDEFAAFAADISEEELQTKIRILRSKISDQSFSASIGTDIQKKEEMDINLLIRNAEQHMYDDKRRYYETSGKDRRRDNSDELEEMIRIVNHSEIPEAIYCFRDGRVCTVCVSDGLYDMMHCEDEPDKASLIARYDRNMYRMTLPQDAARIAAEALRFAKEGGRYNVFYHEKIYQQKEYTLTHAVGYHHYLEDGSRIAIVTYSDISQAVAEHLKSEAEADNSLRRFLDQSDLGIAVIQRSDGELLYCNSPMSRILKPVRNFDSGMTLSEFVTGVRDQSLLRKVREIADSGSQIIRFRPEDRPLAIRVSSQEWEGREVFFIRSEPWEELYHDSLTGLPNLTYFRVHAKDRMNAIRAAGKTPAFVYFDLYGMKSYNARFGITEGDRILKCTGEILKSVFEDSALCRVSEDHFLLLSETSELEKRLQKACEEVRKCSRDTFLQLKAGIYAEEEKDSDKHNSDDFFSQAFDVARLACASIRKDAEKSWAYFSGSASEEYNRQIHVLLEFPDALEKNRIKVFYQPIYDLSSGKLAGYECLARWLDPEKGLIPPGEFIPVLEEHHLIAKLDQYMLTEICREAEQRSRMGIGEVPLSFNISRADFNGEEVFETILRIADHYHIPHHLLNVEITESAFSADPDFLNDQVEKLHQAGFQVWMDDFGSGYSSLGNLQSMKVDLVKLDIRFLRSYELEKKNGNAAHAADMITAVIRLAETLGLHTLCEGAETKEQIDLLRAAGCEYAQGFYLGRPAPLSEIRAGQKSMPAA</sequence>
<dbReference type="PANTHER" id="PTHR33121:SF70">
    <property type="entry name" value="SIGNALING PROTEIN YKOW"/>
    <property type="match status" value="1"/>
</dbReference>
<comment type="caution">
    <text evidence="4">The sequence shown here is derived from an EMBL/GenBank/DDBJ whole genome shotgun (WGS) entry which is preliminary data.</text>
</comment>
<feature type="transmembrane region" description="Helical" evidence="1">
    <location>
        <begin position="93"/>
        <end position="112"/>
    </location>
</feature>
<dbReference type="PROSITE" id="PS50887">
    <property type="entry name" value="GGDEF"/>
    <property type="match status" value="2"/>
</dbReference>
<dbReference type="InterPro" id="IPR043128">
    <property type="entry name" value="Rev_trsase/Diguanyl_cyclase"/>
</dbReference>